<dbReference type="RefSeq" id="WP_379789148.1">
    <property type="nucleotide sequence ID" value="NZ_JBHSHL010000052.1"/>
</dbReference>
<evidence type="ECO:0000313" key="1">
    <source>
        <dbReference type="EMBL" id="MFC4805566.1"/>
    </source>
</evidence>
<dbReference type="Gene3D" id="3.10.450.40">
    <property type="match status" value="1"/>
</dbReference>
<gene>
    <name evidence="1" type="ORF">ACFO4R_10840</name>
</gene>
<keyword evidence="2" id="KW-1185">Reference proteome</keyword>
<evidence type="ECO:0000313" key="2">
    <source>
        <dbReference type="Proteomes" id="UP001595916"/>
    </source>
</evidence>
<dbReference type="Proteomes" id="UP001595916">
    <property type="component" value="Unassembled WGS sequence"/>
</dbReference>
<dbReference type="Pfam" id="PF10934">
    <property type="entry name" value="Sheath_initiator"/>
    <property type="match status" value="1"/>
</dbReference>
<comment type="caution">
    <text evidence="1">The sequence shown here is derived from an EMBL/GenBank/DDBJ whole genome shotgun (WGS) entry which is preliminary data.</text>
</comment>
<organism evidence="1 2">
    <name type="scientific">Filifactor villosus</name>
    <dbReference type="NCBI Taxonomy" id="29374"/>
    <lineage>
        <taxon>Bacteria</taxon>
        <taxon>Bacillati</taxon>
        <taxon>Bacillota</taxon>
        <taxon>Clostridia</taxon>
        <taxon>Peptostreptococcales</taxon>
        <taxon>Filifactoraceae</taxon>
        <taxon>Filifactor</taxon>
    </lineage>
</organism>
<dbReference type="EMBL" id="JBHSHL010000052">
    <property type="protein sequence ID" value="MFC4805566.1"/>
    <property type="molecule type" value="Genomic_DNA"/>
</dbReference>
<sequence length="147" mass="17089">MIPEGDELNLMMREGISVEIAPSSTYRLHLASNRVYETIDKKEALKQAIFKELSTKKNNHLIYPNYGIDISDLFGQPKELAYVELTRRIEECLLKDDRVLSVTEFFFSNEDTRGNELKISFTVNSIFGHLDISNTWNFDYDWGDINE</sequence>
<reference evidence="2" key="1">
    <citation type="journal article" date="2019" name="Int. J. Syst. Evol. Microbiol.">
        <title>The Global Catalogue of Microorganisms (GCM) 10K type strain sequencing project: providing services to taxonomists for standard genome sequencing and annotation.</title>
        <authorList>
            <consortium name="The Broad Institute Genomics Platform"/>
            <consortium name="The Broad Institute Genome Sequencing Center for Infectious Disease"/>
            <person name="Wu L."/>
            <person name="Ma J."/>
        </authorList>
    </citation>
    <scope>NUCLEOTIDE SEQUENCE [LARGE SCALE GENOMIC DNA]</scope>
    <source>
        <strain evidence="2">CCUG 46385</strain>
    </source>
</reference>
<accession>A0ABV9QSE0</accession>
<protein>
    <submittedName>
        <fullName evidence="1">DUF2634 domain-containing protein</fullName>
    </submittedName>
</protein>
<dbReference type="InterPro" id="IPR020288">
    <property type="entry name" value="Sheath_initiator"/>
</dbReference>
<name>A0ABV9QSE0_9FIRM</name>
<dbReference type="SUPFAM" id="SSF160719">
    <property type="entry name" value="gpW/gp25-like"/>
    <property type="match status" value="1"/>
</dbReference>
<proteinExistence type="predicted"/>